<organism evidence="1 2">
    <name type="scientific">Halomonas koreensis</name>
    <dbReference type="NCBI Taxonomy" id="245385"/>
    <lineage>
        <taxon>Bacteria</taxon>
        <taxon>Pseudomonadati</taxon>
        <taxon>Pseudomonadota</taxon>
        <taxon>Gammaproteobacteria</taxon>
        <taxon>Oceanospirillales</taxon>
        <taxon>Halomonadaceae</taxon>
        <taxon>Halomonas</taxon>
    </lineage>
</organism>
<protein>
    <submittedName>
        <fullName evidence="1">Adenosylcobinamide amidohydrolase</fullName>
    </submittedName>
</protein>
<dbReference type="PANTHER" id="PTHR35336:SF5">
    <property type="entry name" value="ADENOSYLCOBINAMIDE AMIDOHYDROLASE"/>
    <property type="match status" value="1"/>
</dbReference>
<name>A0ABU1G449_9GAMM</name>
<dbReference type="InterPro" id="IPR002808">
    <property type="entry name" value="AdoCbi_amidolase"/>
</dbReference>
<gene>
    <name evidence="1" type="ORF">QC818_13005</name>
</gene>
<dbReference type="RefSeq" id="WP_309653297.1">
    <property type="nucleotide sequence ID" value="NZ_JARWAK010000011.1"/>
</dbReference>
<dbReference type="EMBL" id="JARWAK010000011">
    <property type="protein sequence ID" value="MDR5867707.1"/>
    <property type="molecule type" value="Genomic_DNA"/>
</dbReference>
<accession>A0ABU1G449</accession>
<evidence type="ECO:0000313" key="2">
    <source>
        <dbReference type="Proteomes" id="UP001264519"/>
    </source>
</evidence>
<comment type="caution">
    <text evidence="1">The sequence shown here is derived from an EMBL/GenBank/DDBJ whole genome shotgun (WGS) entry which is preliminary data.</text>
</comment>
<reference evidence="1 2" key="1">
    <citation type="submission" date="2023-04" db="EMBL/GenBank/DDBJ databases">
        <title>A long-awaited taxogenomic arrangement of the family Halomonadaceae.</title>
        <authorList>
            <person name="De La Haba R."/>
            <person name="Chuvochina M."/>
            <person name="Wittouck S."/>
            <person name="Arahal D.R."/>
            <person name="Sanchez-Porro C."/>
            <person name="Hugenholtz P."/>
            <person name="Ventosa A."/>
        </authorList>
    </citation>
    <scope>NUCLEOTIDE SEQUENCE [LARGE SCALE GENOMIC DNA]</scope>
    <source>
        <strain evidence="1 2">DSM 23530</strain>
    </source>
</reference>
<evidence type="ECO:0000313" key="1">
    <source>
        <dbReference type="EMBL" id="MDR5867707.1"/>
    </source>
</evidence>
<dbReference type="Proteomes" id="UP001264519">
    <property type="component" value="Unassembled WGS sequence"/>
</dbReference>
<keyword evidence="2" id="KW-1185">Reference proteome</keyword>
<dbReference type="Pfam" id="PF01955">
    <property type="entry name" value="CbiZ"/>
    <property type="match status" value="1"/>
</dbReference>
<dbReference type="InterPro" id="IPR052209">
    <property type="entry name" value="CbiZ"/>
</dbReference>
<sequence length="234" mass="23330">MDAPLRPATRTLAFGDGLILAADDACVHLRHPWPLRTLSSALVGAGPGWACDFCNFHVDKGYAGEAPARDLAAWLAGRGIPARRTVAMMTAVPLSRLALEQAAAGHRRVLAAVTAGVGNAVDITAPAAGDPRLVIGTLNLQVFVDGHLTDGGLVNAALSAAEAKVRALADAGVRDPQTGTPATGTSTDCLAIAVTQRGPATPYAGSGTALGRAIAAAVHGGILASLAAGGEGGP</sequence>
<dbReference type="PANTHER" id="PTHR35336">
    <property type="entry name" value="ADENOSYLCOBINAMIDE AMIDOHYDROLASE"/>
    <property type="match status" value="1"/>
</dbReference>
<proteinExistence type="predicted"/>